<keyword evidence="6" id="KW-1185">Reference proteome</keyword>
<name>A0A1H7AUB9_9ACTN</name>
<feature type="region of interest" description="Disordered" evidence="3">
    <location>
        <begin position="1"/>
        <end position="25"/>
    </location>
</feature>
<dbReference type="Pfam" id="PF00550">
    <property type="entry name" value="PP-binding"/>
    <property type="match status" value="1"/>
</dbReference>
<sequence>MTREPTKTGNHPRKETDMASNAEGPADLRAWLTGCVAQYLRRPETEIDPTVRLADYGLDSVYALALCGDIETHLDMRLSETLVWDYPTVDELAAHLEELVAAQQPAGAR</sequence>
<dbReference type="InterPro" id="IPR020806">
    <property type="entry name" value="PKS_PP-bd"/>
</dbReference>
<dbReference type="Proteomes" id="UP000198707">
    <property type="component" value="Unassembled WGS sequence"/>
</dbReference>
<proteinExistence type="predicted"/>
<dbReference type="AlphaFoldDB" id="A0A1H7AUB9"/>
<accession>A0A1H7AUB9</accession>
<evidence type="ECO:0000259" key="4">
    <source>
        <dbReference type="PROSITE" id="PS50075"/>
    </source>
</evidence>
<dbReference type="SMART" id="SM01294">
    <property type="entry name" value="PKS_PP_betabranch"/>
    <property type="match status" value="1"/>
</dbReference>
<dbReference type="Gene3D" id="1.10.1200.10">
    <property type="entry name" value="ACP-like"/>
    <property type="match status" value="1"/>
</dbReference>
<dbReference type="SUPFAM" id="SSF47336">
    <property type="entry name" value="ACP-like"/>
    <property type="match status" value="1"/>
</dbReference>
<organism evidence="5 6">
    <name type="scientific">Micromonospora phaseoli</name>
    <dbReference type="NCBI Taxonomy" id="1144548"/>
    <lineage>
        <taxon>Bacteria</taxon>
        <taxon>Bacillati</taxon>
        <taxon>Actinomycetota</taxon>
        <taxon>Actinomycetes</taxon>
        <taxon>Micromonosporales</taxon>
        <taxon>Micromonosporaceae</taxon>
        <taxon>Micromonospora</taxon>
    </lineage>
</organism>
<evidence type="ECO:0000256" key="2">
    <source>
        <dbReference type="ARBA" id="ARBA00022553"/>
    </source>
</evidence>
<gene>
    <name evidence="5" type="ORF">SAMN05443287_106346</name>
</gene>
<evidence type="ECO:0000256" key="1">
    <source>
        <dbReference type="ARBA" id="ARBA00022450"/>
    </source>
</evidence>
<dbReference type="STRING" id="1144548.SAMN05443287_106346"/>
<dbReference type="PROSITE" id="PS50075">
    <property type="entry name" value="CARRIER"/>
    <property type="match status" value="1"/>
</dbReference>
<dbReference type="InterPro" id="IPR036736">
    <property type="entry name" value="ACP-like_sf"/>
</dbReference>
<keyword evidence="2" id="KW-0597">Phosphoprotein</keyword>
<evidence type="ECO:0000256" key="3">
    <source>
        <dbReference type="SAM" id="MobiDB-lite"/>
    </source>
</evidence>
<feature type="compositionally biased region" description="Basic and acidic residues" evidence="3">
    <location>
        <begin position="1"/>
        <end position="17"/>
    </location>
</feature>
<dbReference type="OrthoDB" id="9023404at2"/>
<evidence type="ECO:0000313" key="6">
    <source>
        <dbReference type="Proteomes" id="UP000198707"/>
    </source>
</evidence>
<dbReference type="EMBL" id="FNYV01000006">
    <property type="protein sequence ID" value="SEJ69169.1"/>
    <property type="molecule type" value="Genomic_DNA"/>
</dbReference>
<dbReference type="GO" id="GO:0031177">
    <property type="term" value="F:phosphopantetheine binding"/>
    <property type="evidence" value="ECO:0007669"/>
    <property type="project" value="InterPro"/>
</dbReference>
<dbReference type="SMART" id="SM00823">
    <property type="entry name" value="PKS_PP"/>
    <property type="match status" value="1"/>
</dbReference>
<reference evidence="6" key="1">
    <citation type="submission" date="2016-10" db="EMBL/GenBank/DDBJ databases">
        <authorList>
            <person name="Varghese N."/>
            <person name="Submissions S."/>
        </authorList>
    </citation>
    <scope>NUCLEOTIDE SEQUENCE [LARGE SCALE GENOMIC DNA]</scope>
    <source>
        <strain evidence="6">CGMCC 4.7038</strain>
    </source>
</reference>
<keyword evidence="1" id="KW-0596">Phosphopantetheine</keyword>
<dbReference type="InterPro" id="IPR009081">
    <property type="entry name" value="PP-bd_ACP"/>
</dbReference>
<feature type="domain" description="Carrier" evidence="4">
    <location>
        <begin position="26"/>
        <end position="100"/>
    </location>
</feature>
<protein>
    <submittedName>
        <fullName evidence="5">Acyl carrier protein</fullName>
    </submittedName>
</protein>
<evidence type="ECO:0000313" key="5">
    <source>
        <dbReference type="EMBL" id="SEJ69169.1"/>
    </source>
</evidence>